<name>A0AAI9N471_9BURK</name>
<evidence type="ECO:0000313" key="2">
    <source>
        <dbReference type="Proteomes" id="UP000006772"/>
    </source>
</evidence>
<dbReference type="EMBL" id="AEEC02000009">
    <property type="protein sequence ID" value="EOA05241.1"/>
    <property type="molecule type" value="Genomic_DNA"/>
</dbReference>
<reference evidence="1 2" key="1">
    <citation type="journal article" date="2013" name="Front. Microbiol.">
        <title>The genome of the endophytic bacterium H. frisingense GSF30(T) identifies diverse strategies in the Herbaspirillum genus to interact with plants.</title>
        <authorList>
            <person name="Straub D."/>
            <person name="Rothballer M."/>
            <person name="Hartmann A."/>
            <person name="Ludewig U."/>
        </authorList>
    </citation>
    <scope>NUCLEOTIDE SEQUENCE [LARGE SCALE GENOMIC DNA]</scope>
    <source>
        <strain evidence="1 2">GSF30</strain>
    </source>
</reference>
<accession>A0AAI9N471</accession>
<evidence type="ECO:0000313" key="1">
    <source>
        <dbReference type="EMBL" id="EOA05241.1"/>
    </source>
</evidence>
<dbReference type="AlphaFoldDB" id="A0AAI9N471"/>
<comment type="caution">
    <text evidence="1">The sequence shown here is derived from an EMBL/GenBank/DDBJ whole genome shotgun (WGS) entry which is preliminary data.</text>
</comment>
<proteinExistence type="predicted"/>
<dbReference type="InterPro" id="IPR029063">
    <property type="entry name" value="SAM-dependent_MTases_sf"/>
</dbReference>
<gene>
    <name evidence="1" type="ORF">HFRIS_008866</name>
</gene>
<dbReference type="Proteomes" id="UP000006772">
    <property type="component" value="Unassembled WGS sequence"/>
</dbReference>
<organism evidence="1 2">
    <name type="scientific">Herbaspirillum frisingense GSF30</name>
    <dbReference type="NCBI Taxonomy" id="864073"/>
    <lineage>
        <taxon>Bacteria</taxon>
        <taxon>Pseudomonadati</taxon>
        <taxon>Pseudomonadota</taxon>
        <taxon>Betaproteobacteria</taxon>
        <taxon>Burkholderiales</taxon>
        <taxon>Oxalobacteraceae</taxon>
        <taxon>Herbaspirillum</taxon>
    </lineage>
</organism>
<dbReference type="SUPFAM" id="SSF53335">
    <property type="entry name" value="S-adenosyl-L-methionine-dependent methyltransferases"/>
    <property type="match status" value="1"/>
</dbReference>
<protein>
    <submittedName>
        <fullName evidence="1">Uncharacterized protein</fullName>
    </submittedName>
</protein>
<dbReference type="Gene3D" id="3.40.50.150">
    <property type="entry name" value="Vaccinia Virus protein VP39"/>
    <property type="match status" value="1"/>
</dbReference>
<sequence>MQLHKTFIDDADVVLNRIYQKNPLRAHIAANYLLEMEMACERMVEVLKPGGYLVLVIGNNQVCGEDFFANKYLREIFVKLGLELKLELVDDIHSRGLMTKRNKTASLIACEWILLFSKS</sequence>